<dbReference type="EMBL" id="CZCU02000155">
    <property type="protein sequence ID" value="VXD23683.1"/>
    <property type="molecule type" value="Genomic_DNA"/>
</dbReference>
<dbReference type="InterPro" id="IPR001353">
    <property type="entry name" value="Proteasome_sua/b"/>
</dbReference>
<evidence type="ECO:0008006" key="3">
    <source>
        <dbReference type="Google" id="ProtNLM"/>
    </source>
</evidence>
<dbReference type="Pfam" id="PF00227">
    <property type="entry name" value="Proteasome"/>
    <property type="match status" value="1"/>
</dbReference>
<dbReference type="InterPro" id="IPR029055">
    <property type="entry name" value="Ntn_hydrolases_N"/>
</dbReference>
<organism evidence="1 2">
    <name type="scientific">Planktothrix serta PCC 8927</name>
    <dbReference type="NCBI Taxonomy" id="671068"/>
    <lineage>
        <taxon>Bacteria</taxon>
        <taxon>Bacillati</taxon>
        <taxon>Cyanobacteriota</taxon>
        <taxon>Cyanophyceae</taxon>
        <taxon>Oscillatoriophycideae</taxon>
        <taxon>Oscillatoriales</taxon>
        <taxon>Microcoleaceae</taxon>
        <taxon>Planktothrix</taxon>
    </lineage>
</organism>
<keyword evidence="2" id="KW-1185">Reference proteome</keyword>
<accession>A0A7Z9BYE6</accession>
<dbReference type="Gene3D" id="3.60.20.10">
    <property type="entry name" value="Glutamine Phosphoribosylpyrophosphate, subunit 1, domain 1"/>
    <property type="match status" value="1"/>
</dbReference>
<dbReference type="AlphaFoldDB" id="A0A7Z9BYE6"/>
<comment type="caution">
    <text evidence="1">The sequence shown here is derived from an EMBL/GenBank/DDBJ whole genome shotgun (WGS) entry which is preliminary data.</text>
</comment>
<dbReference type="Proteomes" id="UP000184550">
    <property type="component" value="Unassembled WGS sequence"/>
</dbReference>
<evidence type="ECO:0000313" key="2">
    <source>
        <dbReference type="Proteomes" id="UP000184550"/>
    </source>
</evidence>
<dbReference type="SUPFAM" id="SSF56235">
    <property type="entry name" value="N-terminal nucleophile aminohydrolases (Ntn hydrolases)"/>
    <property type="match status" value="1"/>
</dbReference>
<gene>
    <name evidence="1" type="ORF">PL8927_780247</name>
</gene>
<dbReference type="InterPro" id="IPR016545">
    <property type="entry name" value="UCP009120_prtse"/>
</dbReference>
<name>A0A7Z9BYE6_9CYAN</name>
<evidence type="ECO:0000313" key="1">
    <source>
        <dbReference type="EMBL" id="VXD23683.1"/>
    </source>
</evidence>
<dbReference type="CDD" id="cd03765">
    <property type="entry name" value="proteasome_beta_bacterial"/>
    <property type="match status" value="1"/>
</dbReference>
<proteinExistence type="predicted"/>
<dbReference type="PIRSF" id="PIRSF009120">
    <property type="entry name" value="UCP009120_prtse"/>
    <property type="match status" value="1"/>
</dbReference>
<reference evidence="1" key="1">
    <citation type="submission" date="2019-10" db="EMBL/GenBank/DDBJ databases">
        <authorList>
            <consortium name="Genoscope - CEA"/>
            <person name="William W."/>
        </authorList>
    </citation>
    <scope>NUCLEOTIDE SEQUENCE [LARGE SCALE GENOMIC DNA]</scope>
    <source>
        <strain evidence="1">BBR_PRJEB10992</strain>
    </source>
</reference>
<sequence>MCPTELAEVSFFLRALNRRGFQTSHFFIMTYCLGIITNTGLVIAADSRTNAGVDHISTYRKLFDFSKSGDRVIMLCMAGNLSITQGIVSELDRDLKTQEDINLHTLPSMYEVARYIGVKLRKIQEVDEKWLKKDGIEPQCSMLLGGQIKGQDPALFLIYSQGNFIHATRETPFLQIGETKYGKPILDRTLSFHTHLEAAAKCALLSIDSTMKSNISVGPPINLVMYEKDTFEIKNWLKLRLGDPYLAQIRKVWEECLKQGFNEIPNINWQHRGSDSSEDILID</sequence>
<dbReference type="GO" id="GO:0051603">
    <property type="term" value="P:proteolysis involved in protein catabolic process"/>
    <property type="evidence" value="ECO:0007669"/>
    <property type="project" value="InterPro"/>
</dbReference>
<dbReference type="GO" id="GO:0005839">
    <property type="term" value="C:proteasome core complex"/>
    <property type="evidence" value="ECO:0007669"/>
    <property type="project" value="InterPro"/>
</dbReference>
<protein>
    <recommendedName>
        <fullName evidence="3">Proteasome-type protease</fullName>
    </recommendedName>
</protein>